<organism evidence="4 5">
    <name type="scientific">Brassicogethes aeneus</name>
    <name type="common">Rape pollen beetle</name>
    <name type="synonym">Meligethes aeneus</name>
    <dbReference type="NCBI Taxonomy" id="1431903"/>
    <lineage>
        <taxon>Eukaryota</taxon>
        <taxon>Metazoa</taxon>
        <taxon>Ecdysozoa</taxon>
        <taxon>Arthropoda</taxon>
        <taxon>Hexapoda</taxon>
        <taxon>Insecta</taxon>
        <taxon>Pterygota</taxon>
        <taxon>Neoptera</taxon>
        <taxon>Endopterygota</taxon>
        <taxon>Coleoptera</taxon>
        <taxon>Polyphaga</taxon>
        <taxon>Cucujiformia</taxon>
        <taxon>Nitidulidae</taxon>
        <taxon>Meligethinae</taxon>
        <taxon>Brassicogethes</taxon>
    </lineage>
</organism>
<evidence type="ECO:0000259" key="3">
    <source>
        <dbReference type="SMART" id="SM00385"/>
    </source>
</evidence>
<dbReference type="InterPro" id="IPR039361">
    <property type="entry name" value="Cyclin"/>
</dbReference>
<keyword evidence="1 2" id="KW-0195">Cyclin</keyword>
<dbReference type="SMART" id="SM00385">
    <property type="entry name" value="CYCLIN"/>
    <property type="match status" value="2"/>
</dbReference>
<sequence>MRCLMNKDSVFYLQREAWDDIKEYKDGYKQVIKQREKHRIPFLHQSPQFGYRVDIVEYIKRICIKKRLTYCCFHLSIYLLDIFMDNHSIMQDRILIVANVCLLLAAKFEESSMNIPKICELNADINNRYTIKDYKELELVILKFFHWYIMFPTAAHYTHYYMQAIISHDDIKSTGELRTLFYNLHDSVTTYLDYIIDDIHYMQCYSPSKLAATVLSASRLEAGLSGWTDQLQYITDYSNEDFQEPLKLLMTKKNAMSCPKCIHKTTIH</sequence>
<dbReference type="Pfam" id="PF00134">
    <property type="entry name" value="Cyclin_N"/>
    <property type="match status" value="1"/>
</dbReference>
<evidence type="ECO:0000313" key="5">
    <source>
        <dbReference type="Proteomes" id="UP001154078"/>
    </source>
</evidence>
<gene>
    <name evidence="4" type="ORF">MELIAE_LOCUS5161</name>
</gene>
<dbReference type="OrthoDB" id="285802at2759"/>
<reference evidence="4" key="1">
    <citation type="submission" date="2021-12" db="EMBL/GenBank/DDBJ databases">
        <authorList>
            <person name="King R."/>
        </authorList>
    </citation>
    <scope>NUCLEOTIDE SEQUENCE</scope>
</reference>
<dbReference type="Pfam" id="PF02984">
    <property type="entry name" value="Cyclin_C"/>
    <property type="match status" value="1"/>
</dbReference>
<proteinExistence type="inferred from homology"/>
<dbReference type="Gene3D" id="1.10.472.10">
    <property type="entry name" value="Cyclin-like"/>
    <property type="match status" value="2"/>
</dbReference>
<dbReference type="InterPro" id="IPR036915">
    <property type="entry name" value="Cyclin-like_sf"/>
</dbReference>
<dbReference type="AlphaFoldDB" id="A0A9P0AY61"/>
<dbReference type="SUPFAM" id="SSF47954">
    <property type="entry name" value="Cyclin-like"/>
    <property type="match status" value="2"/>
</dbReference>
<comment type="similarity">
    <text evidence="2">Belongs to the cyclin family.</text>
</comment>
<dbReference type="InterPro" id="IPR006671">
    <property type="entry name" value="Cyclin_N"/>
</dbReference>
<feature type="domain" description="Cyclin-like" evidence="3">
    <location>
        <begin position="57"/>
        <end position="143"/>
    </location>
</feature>
<evidence type="ECO:0000256" key="1">
    <source>
        <dbReference type="ARBA" id="ARBA00023127"/>
    </source>
</evidence>
<evidence type="ECO:0000256" key="2">
    <source>
        <dbReference type="RuleBase" id="RU000383"/>
    </source>
</evidence>
<dbReference type="InterPro" id="IPR013763">
    <property type="entry name" value="Cyclin-like_dom"/>
</dbReference>
<name>A0A9P0AY61_BRAAE</name>
<dbReference type="CDD" id="cd20528">
    <property type="entry name" value="CYCLIN_CCNJ-like_rpt1"/>
    <property type="match status" value="1"/>
</dbReference>
<dbReference type="PANTHER" id="PTHR10177">
    <property type="entry name" value="CYCLINS"/>
    <property type="match status" value="1"/>
</dbReference>
<feature type="domain" description="Cyclin-like" evidence="3">
    <location>
        <begin position="160"/>
        <end position="251"/>
    </location>
</feature>
<dbReference type="EMBL" id="OV121134">
    <property type="protein sequence ID" value="CAH0553059.1"/>
    <property type="molecule type" value="Genomic_DNA"/>
</dbReference>
<evidence type="ECO:0000313" key="4">
    <source>
        <dbReference type="EMBL" id="CAH0553059.1"/>
    </source>
</evidence>
<accession>A0A9P0AY61</accession>
<dbReference type="CDD" id="cd20529">
    <property type="entry name" value="CYCLIN_CCNJ-like_rpt2"/>
    <property type="match status" value="1"/>
</dbReference>
<dbReference type="InterPro" id="IPR004367">
    <property type="entry name" value="Cyclin_C-dom"/>
</dbReference>
<dbReference type="Proteomes" id="UP001154078">
    <property type="component" value="Chromosome 3"/>
</dbReference>
<protein>
    <recommendedName>
        <fullName evidence="3">Cyclin-like domain-containing protein</fullName>
    </recommendedName>
</protein>
<keyword evidence="5" id="KW-1185">Reference proteome</keyword>